<dbReference type="InterPro" id="IPR051557">
    <property type="entry name" value="NipSnap_domain"/>
</dbReference>
<dbReference type="InterPro" id="IPR012577">
    <property type="entry name" value="NIPSNAP"/>
</dbReference>
<dbReference type="GO" id="GO:0000423">
    <property type="term" value="P:mitophagy"/>
    <property type="evidence" value="ECO:0007669"/>
    <property type="project" value="UniProtKB-ARBA"/>
</dbReference>
<evidence type="ECO:0000313" key="9">
    <source>
        <dbReference type="RefSeq" id="XP_007946188.1"/>
    </source>
</evidence>
<dbReference type="RefSeq" id="XP_007946188.1">
    <property type="nucleotide sequence ID" value="XM_007947997.2"/>
</dbReference>
<name>A0A8B7ADX1_ORYAF</name>
<dbReference type="FunFam" id="3.30.70.100:FF:000003">
    <property type="entry name" value="Protein NipSnap homolog 2"/>
    <property type="match status" value="1"/>
</dbReference>
<accession>A0A8B7ADX1</accession>
<dbReference type="InterPro" id="IPR011008">
    <property type="entry name" value="Dimeric_a/b-barrel"/>
</dbReference>
<dbReference type="Gene3D" id="3.30.70.100">
    <property type="match status" value="2"/>
</dbReference>
<sequence length="378" mass="43865">MVAGWRIWELDRRRGPPAGLMGRENSARERTGTSGGALTTTRRGREAGPTVRARLDQYNRRNLTRRLPPQKPRLADNTERGGPFPLHPASFGEAPPIECSALSGGTGPGFRAESLQRQSFLTLLFVSFYSKDNEGSWFRSLFVHKVDPRKDAHSTLLSKKETSNLYKIQFHNVKPECLDAYNSLTEAVLPKLHLDEDYPCSLVGNWNTWYGEQDQAVHLWRFSGGYPALMDCMNKLKINKEYLEFRKERSQMLQSRRNQLLLEFSFWNEPLPRAGPNIYELRTYKLKPGTMIEWGNNWARAIKYRQENQEAVGGFFSQIGELYVVHHLWAYKDLQSREETRNAAWRKRGWDENVYYTVPLVRHMESRIMIPLKISPLQ</sequence>
<dbReference type="GeneID" id="103203037"/>
<evidence type="ECO:0000313" key="8">
    <source>
        <dbReference type="Proteomes" id="UP000694850"/>
    </source>
</evidence>
<comment type="subcellular location">
    <subcellularLocation>
        <location evidence="1">Mitochondrion matrix</location>
    </subcellularLocation>
</comment>
<evidence type="ECO:0000259" key="7">
    <source>
        <dbReference type="Pfam" id="PF07978"/>
    </source>
</evidence>
<keyword evidence="3" id="KW-0809">Transit peptide</keyword>
<keyword evidence="5" id="KW-0496">Mitochondrion</keyword>
<feature type="region of interest" description="Disordered" evidence="6">
    <location>
        <begin position="13"/>
        <end position="90"/>
    </location>
</feature>
<dbReference type="PANTHER" id="PTHR21017">
    <property type="entry name" value="NIPSNAP-RELATED"/>
    <property type="match status" value="1"/>
</dbReference>
<evidence type="ECO:0000256" key="5">
    <source>
        <dbReference type="ARBA" id="ARBA00023128"/>
    </source>
</evidence>
<evidence type="ECO:0000256" key="1">
    <source>
        <dbReference type="ARBA" id="ARBA00004305"/>
    </source>
</evidence>
<dbReference type="SUPFAM" id="SSF54909">
    <property type="entry name" value="Dimeric alpha+beta barrel"/>
    <property type="match status" value="2"/>
</dbReference>
<dbReference type="Pfam" id="PF07978">
    <property type="entry name" value="NIPSNAP"/>
    <property type="match status" value="1"/>
</dbReference>
<evidence type="ECO:0000256" key="3">
    <source>
        <dbReference type="ARBA" id="ARBA00022946"/>
    </source>
</evidence>
<proteinExistence type="inferred from homology"/>
<feature type="domain" description="NIPSNAP" evidence="7">
    <location>
        <begin position="279"/>
        <end position="376"/>
    </location>
</feature>
<dbReference type="Proteomes" id="UP000694850">
    <property type="component" value="Unplaced"/>
</dbReference>
<dbReference type="OrthoDB" id="10262843at2759"/>
<reference evidence="9" key="1">
    <citation type="submission" date="2025-08" db="UniProtKB">
        <authorList>
            <consortium name="RefSeq"/>
        </authorList>
    </citation>
    <scope>IDENTIFICATION</scope>
</reference>
<dbReference type="GO" id="GO:0019233">
    <property type="term" value="P:sensory perception of pain"/>
    <property type="evidence" value="ECO:0007669"/>
    <property type="project" value="TreeGrafter"/>
</dbReference>
<dbReference type="PANTHER" id="PTHR21017:SF11">
    <property type="entry name" value="PROTEIN NIPSNAP HOMOLOG 1"/>
    <property type="match status" value="1"/>
</dbReference>
<dbReference type="GO" id="GO:0005759">
    <property type="term" value="C:mitochondrial matrix"/>
    <property type="evidence" value="ECO:0007669"/>
    <property type="project" value="UniProtKB-SubCell"/>
</dbReference>
<evidence type="ECO:0000256" key="2">
    <source>
        <dbReference type="ARBA" id="ARBA00005291"/>
    </source>
</evidence>
<keyword evidence="8" id="KW-1185">Reference proteome</keyword>
<dbReference type="FunFam" id="3.30.70.100:FF:000007">
    <property type="entry name" value="protein NipSnap homolog 2"/>
    <property type="match status" value="1"/>
</dbReference>
<protein>
    <submittedName>
        <fullName evidence="9">Protein NipSnap homolog 1</fullName>
    </submittedName>
</protein>
<keyword evidence="4" id="KW-0072">Autophagy</keyword>
<dbReference type="CTD" id="8508"/>
<dbReference type="AlphaFoldDB" id="A0A8B7ADX1"/>
<gene>
    <name evidence="9" type="primary">NIPSNAP1</name>
</gene>
<evidence type="ECO:0000256" key="4">
    <source>
        <dbReference type="ARBA" id="ARBA00023006"/>
    </source>
</evidence>
<comment type="similarity">
    <text evidence="2">Belongs to the NipSnap family.</text>
</comment>
<evidence type="ECO:0000256" key="6">
    <source>
        <dbReference type="SAM" id="MobiDB-lite"/>
    </source>
</evidence>
<organism evidence="8 9">
    <name type="scientific">Orycteropus afer afer</name>
    <dbReference type="NCBI Taxonomy" id="1230840"/>
    <lineage>
        <taxon>Eukaryota</taxon>
        <taxon>Metazoa</taxon>
        <taxon>Chordata</taxon>
        <taxon>Craniata</taxon>
        <taxon>Vertebrata</taxon>
        <taxon>Euteleostomi</taxon>
        <taxon>Mammalia</taxon>
        <taxon>Eutheria</taxon>
        <taxon>Afrotheria</taxon>
        <taxon>Tubulidentata</taxon>
        <taxon>Orycteropodidae</taxon>
        <taxon>Orycteropus</taxon>
    </lineage>
</organism>